<name>A0A1Q8CDP4_9PSEU</name>
<dbReference type="EMBL" id="MSIE01000061">
    <property type="protein sequence ID" value="OLF12491.1"/>
    <property type="molecule type" value="Genomic_DNA"/>
</dbReference>
<evidence type="ECO:0000313" key="1">
    <source>
        <dbReference type="EMBL" id="OLF12491.1"/>
    </source>
</evidence>
<protein>
    <submittedName>
        <fullName evidence="1">Uncharacterized protein</fullName>
    </submittedName>
</protein>
<dbReference type="Proteomes" id="UP000185596">
    <property type="component" value="Unassembled WGS sequence"/>
</dbReference>
<evidence type="ECO:0000313" key="2">
    <source>
        <dbReference type="Proteomes" id="UP000185596"/>
    </source>
</evidence>
<dbReference type="AlphaFoldDB" id="A0A1Q8CDP4"/>
<reference evidence="1 2" key="1">
    <citation type="submission" date="2016-12" db="EMBL/GenBank/DDBJ databases">
        <title>The draft genome sequence of Actinophytocola sp. 11-183.</title>
        <authorList>
            <person name="Wang W."/>
            <person name="Yuan L."/>
        </authorList>
    </citation>
    <scope>NUCLEOTIDE SEQUENCE [LARGE SCALE GENOMIC DNA]</scope>
    <source>
        <strain evidence="1 2">11-183</strain>
    </source>
</reference>
<sequence>MLFRVLAESVGRYLEKVDRLAARDLAGQRSLAGETRRLVAAWRAVLELHHPADGRCAGCVRGRRRMCGVWRVASAYFTRRPPGG</sequence>
<gene>
    <name evidence="1" type="ORF">BU204_29095</name>
</gene>
<comment type="caution">
    <text evidence="1">The sequence shown here is derived from an EMBL/GenBank/DDBJ whole genome shotgun (WGS) entry which is preliminary data.</text>
</comment>
<keyword evidence="2" id="KW-1185">Reference proteome</keyword>
<accession>A0A1Q8CDP4</accession>
<proteinExistence type="predicted"/>
<organism evidence="1 2">
    <name type="scientific">Actinophytocola xanthii</name>
    <dbReference type="NCBI Taxonomy" id="1912961"/>
    <lineage>
        <taxon>Bacteria</taxon>
        <taxon>Bacillati</taxon>
        <taxon>Actinomycetota</taxon>
        <taxon>Actinomycetes</taxon>
        <taxon>Pseudonocardiales</taxon>
        <taxon>Pseudonocardiaceae</taxon>
    </lineage>
</organism>